<proteinExistence type="predicted"/>
<name>A0A4Z2GN49_9TELE</name>
<evidence type="ECO:0000256" key="1">
    <source>
        <dbReference type="SAM" id="MobiDB-lite"/>
    </source>
</evidence>
<gene>
    <name evidence="2" type="ORF">EYF80_035703</name>
</gene>
<feature type="compositionally biased region" description="Basic and acidic residues" evidence="1">
    <location>
        <begin position="90"/>
        <end position="100"/>
    </location>
</feature>
<feature type="region of interest" description="Disordered" evidence="1">
    <location>
        <begin position="76"/>
        <end position="150"/>
    </location>
</feature>
<evidence type="ECO:0000313" key="3">
    <source>
        <dbReference type="Proteomes" id="UP000314294"/>
    </source>
</evidence>
<reference evidence="2 3" key="1">
    <citation type="submission" date="2019-03" db="EMBL/GenBank/DDBJ databases">
        <title>First draft genome of Liparis tanakae, snailfish: a comprehensive survey of snailfish specific genes.</title>
        <authorList>
            <person name="Kim W."/>
            <person name="Song I."/>
            <person name="Jeong J.-H."/>
            <person name="Kim D."/>
            <person name="Kim S."/>
            <person name="Ryu S."/>
            <person name="Song J.Y."/>
            <person name="Lee S.K."/>
        </authorList>
    </citation>
    <scope>NUCLEOTIDE SEQUENCE [LARGE SCALE GENOMIC DNA]</scope>
    <source>
        <tissue evidence="2">Muscle</tissue>
    </source>
</reference>
<dbReference type="AlphaFoldDB" id="A0A4Z2GN49"/>
<dbReference type="EMBL" id="SRLO01000496">
    <property type="protein sequence ID" value="TNN54082.1"/>
    <property type="molecule type" value="Genomic_DNA"/>
</dbReference>
<protein>
    <submittedName>
        <fullName evidence="2">Uncharacterized protein</fullName>
    </submittedName>
</protein>
<dbReference type="Proteomes" id="UP000314294">
    <property type="component" value="Unassembled WGS sequence"/>
</dbReference>
<accession>A0A4Z2GN49</accession>
<evidence type="ECO:0000313" key="2">
    <source>
        <dbReference type="EMBL" id="TNN54082.1"/>
    </source>
</evidence>
<organism evidence="2 3">
    <name type="scientific">Liparis tanakae</name>
    <name type="common">Tanaka's snailfish</name>
    <dbReference type="NCBI Taxonomy" id="230148"/>
    <lineage>
        <taxon>Eukaryota</taxon>
        <taxon>Metazoa</taxon>
        <taxon>Chordata</taxon>
        <taxon>Craniata</taxon>
        <taxon>Vertebrata</taxon>
        <taxon>Euteleostomi</taxon>
        <taxon>Actinopterygii</taxon>
        <taxon>Neopterygii</taxon>
        <taxon>Teleostei</taxon>
        <taxon>Neoteleostei</taxon>
        <taxon>Acanthomorphata</taxon>
        <taxon>Eupercaria</taxon>
        <taxon>Perciformes</taxon>
        <taxon>Cottioidei</taxon>
        <taxon>Cottales</taxon>
        <taxon>Liparidae</taxon>
        <taxon>Liparis</taxon>
    </lineage>
</organism>
<feature type="compositionally biased region" description="Basic and acidic residues" evidence="1">
    <location>
        <begin position="116"/>
        <end position="133"/>
    </location>
</feature>
<comment type="caution">
    <text evidence="2">The sequence shown here is derived from an EMBL/GenBank/DDBJ whole genome shotgun (WGS) entry which is preliminary data.</text>
</comment>
<keyword evidence="3" id="KW-1185">Reference proteome</keyword>
<sequence length="150" mass="17015">MKDKAACCAILRRISVGGQMEEDGGHLWRRTGGICGGRRHHVPFKEQMNTFMNTITVLTSSYGRFRHEVSGGVLLNTLPGPWRRGIGPRLRKEETDQDRRSRGRRRQNVLAPLETQRAKAEREERRGTRKETSAESGSGLKSGQEKYPKL</sequence>